<dbReference type="InterPro" id="IPR050371">
    <property type="entry name" value="Fungal_virulence_M36"/>
</dbReference>
<dbReference type="GO" id="GO:0005615">
    <property type="term" value="C:extracellular space"/>
    <property type="evidence" value="ECO:0007669"/>
    <property type="project" value="InterPro"/>
</dbReference>
<feature type="active site" evidence="11">
    <location>
        <position position="412"/>
    </location>
</feature>
<keyword evidence="8 12" id="KW-0862">Zinc</keyword>
<keyword evidence="4 13" id="KW-0645">Protease</keyword>
<evidence type="ECO:0000259" key="14">
    <source>
        <dbReference type="Pfam" id="PF07504"/>
    </source>
</evidence>
<comment type="similarity">
    <text evidence="2 13">Belongs to the peptidase M36 family.</text>
</comment>
<dbReference type="Gene3D" id="1.10.390.10">
    <property type="entry name" value="Neutral Protease Domain 2"/>
    <property type="match status" value="1"/>
</dbReference>
<feature type="binding site" evidence="12">
    <location>
        <position position="415"/>
    </location>
    <ligand>
        <name>Zn(2+)</name>
        <dbReference type="ChEBI" id="CHEBI:29105"/>
        <note>catalytic</note>
    </ligand>
</feature>
<protein>
    <recommendedName>
        <fullName evidence="13">Extracellular metalloproteinase</fullName>
        <ecNumber evidence="13">3.4.24.-</ecNumber>
    </recommendedName>
    <alternativeName>
        <fullName evidence="13">Fungalysin</fullName>
    </alternativeName>
</protein>
<evidence type="ECO:0000256" key="9">
    <source>
        <dbReference type="ARBA" id="ARBA00023049"/>
    </source>
</evidence>
<evidence type="ECO:0000256" key="6">
    <source>
        <dbReference type="ARBA" id="ARBA00022729"/>
    </source>
</evidence>
<feature type="signal peptide" evidence="13">
    <location>
        <begin position="1"/>
        <end position="19"/>
    </location>
</feature>
<dbReference type="Proteomes" id="UP001201163">
    <property type="component" value="Unassembled WGS sequence"/>
</dbReference>
<keyword evidence="6 13" id="KW-0732">Signal</keyword>
<dbReference type="AlphaFoldDB" id="A0AAD4QAP8"/>
<feature type="domain" description="FTP" evidence="14">
    <location>
        <begin position="112"/>
        <end position="147"/>
    </location>
</feature>
<evidence type="ECO:0000256" key="12">
    <source>
        <dbReference type="PIRSR" id="PIRSR601842-2"/>
    </source>
</evidence>
<dbReference type="GO" id="GO:0008270">
    <property type="term" value="F:zinc ion binding"/>
    <property type="evidence" value="ECO:0007669"/>
    <property type="project" value="InterPro"/>
</dbReference>
<evidence type="ECO:0000313" key="16">
    <source>
        <dbReference type="Proteomes" id="UP001201163"/>
    </source>
</evidence>
<sequence length="607" mass="65656">MVLFARFIFPVLLALTTSATTWPATSHPTTHRTHYVGADRSLKLEVFHPESTFEGFGVDGVEPLLTHQQYPRGIQGGTLDLGGAAVSFLASRLGISEDSVHLNTRAQGQVAHHVFLAQKINGVPVANAVANVAFNKHGKISSFSSSFVEHSSSADINPSVSLDDAIATAEKTLYGTYNGHPPKLEFVVKPCGFAALTHVIQIHNKIAGTWYEAFVDAHNNKVISVTDFVAKAMYRVLPATKKGLDTGFFLDIVDPENLAASPNGWHQEFTTATNATDGNNAIAYKDIEKNTANATAPGLVFDYWDYPAADPTFESNVGAAMTNAFYVVNVFHDFAYLYGFTETTFNFQSNNFGKGGEGQDRLLVSVQDSSDINNAEFWTPPDGQPGQMRLYLFNYTTPRRDSAFQNEMVIHECQHGANNRMTGGGTARCFGTLESGGVAEGFADAVSNALTQNETTSDYLFASGITPAGGRSHPYSTSNVTNPLRYSDLNGMTDVHALGEVLANALHNVYAELVAAFGWSRELTVDPNASEGNVVFLHLLYDALLLQPCPPSFTTARDAWIQADANRYDGANACLLWKVFASKGLGINAKNHIDDTNIPPGLQCVSS</sequence>
<accession>A0AAD4QAP8</accession>
<feature type="chain" id="PRO_5041778030" description="Extracellular metalloproteinase" evidence="13">
    <location>
        <begin position="20"/>
        <end position="607"/>
    </location>
</feature>
<feature type="binding site" evidence="12">
    <location>
        <position position="440"/>
    </location>
    <ligand>
        <name>Zn(2+)</name>
        <dbReference type="ChEBI" id="CHEBI:29105"/>
        <note>catalytic</note>
    </ligand>
</feature>
<evidence type="ECO:0000256" key="11">
    <source>
        <dbReference type="PIRSR" id="PIRSR601842-1"/>
    </source>
</evidence>
<dbReference type="InterPro" id="IPR011096">
    <property type="entry name" value="FTP_domain"/>
</dbReference>
<organism evidence="15 16">
    <name type="scientific">Lactarius akahatsu</name>
    <dbReference type="NCBI Taxonomy" id="416441"/>
    <lineage>
        <taxon>Eukaryota</taxon>
        <taxon>Fungi</taxon>
        <taxon>Dikarya</taxon>
        <taxon>Basidiomycota</taxon>
        <taxon>Agaricomycotina</taxon>
        <taxon>Agaricomycetes</taxon>
        <taxon>Russulales</taxon>
        <taxon>Russulaceae</taxon>
        <taxon>Lactarius</taxon>
    </lineage>
</organism>
<dbReference type="Pfam" id="PF07504">
    <property type="entry name" value="FTP"/>
    <property type="match status" value="1"/>
</dbReference>
<evidence type="ECO:0000256" key="10">
    <source>
        <dbReference type="ARBA" id="ARBA00023145"/>
    </source>
</evidence>
<evidence type="ECO:0000256" key="2">
    <source>
        <dbReference type="ARBA" id="ARBA00006006"/>
    </source>
</evidence>
<dbReference type="PRINTS" id="PR00999">
    <property type="entry name" value="FUNGALYSIN"/>
</dbReference>
<keyword evidence="3 13" id="KW-0964">Secreted</keyword>
<dbReference type="CDD" id="cd09596">
    <property type="entry name" value="M36"/>
    <property type="match status" value="1"/>
</dbReference>
<feature type="binding site" evidence="12">
    <location>
        <position position="411"/>
    </location>
    <ligand>
        <name>Zn(2+)</name>
        <dbReference type="ChEBI" id="CHEBI:29105"/>
        <note>catalytic</note>
    </ligand>
</feature>
<evidence type="ECO:0000256" key="1">
    <source>
        <dbReference type="ARBA" id="ARBA00004613"/>
    </source>
</evidence>
<evidence type="ECO:0000256" key="7">
    <source>
        <dbReference type="ARBA" id="ARBA00022801"/>
    </source>
</evidence>
<dbReference type="EC" id="3.4.24.-" evidence="13"/>
<keyword evidence="5 12" id="KW-0479">Metal-binding</keyword>
<keyword evidence="10 13" id="KW-0865">Zymogen</keyword>
<dbReference type="PANTHER" id="PTHR33478:SF1">
    <property type="entry name" value="EXTRACELLULAR METALLOPROTEINASE MEP"/>
    <property type="match status" value="1"/>
</dbReference>
<evidence type="ECO:0000256" key="8">
    <source>
        <dbReference type="ARBA" id="ARBA00022833"/>
    </source>
</evidence>
<dbReference type="InterPro" id="IPR001842">
    <property type="entry name" value="Peptidase_M36"/>
</dbReference>
<dbReference type="EMBL" id="JAKELL010000027">
    <property type="protein sequence ID" value="KAH8991254.1"/>
    <property type="molecule type" value="Genomic_DNA"/>
</dbReference>
<evidence type="ECO:0000256" key="5">
    <source>
        <dbReference type="ARBA" id="ARBA00022723"/>
    </source>
</evidence>
<gene>
    <name evidence="15" type="ORF">EDB92DRAFT_1861750</name>
</gene>
<dbReference type="GO" id="GO:0004222">
    <property type="term" value="F:metalloendopeptidase activity"/>
    <property type="evidence" value="ECO:0007669"/>
    <property type="project" value="InterPro"/>
</dbReference>
<dbReference type="PANTHER" id="PTHR33478">
    <property type="entry name" value="EXTRACELLULAR METALLOPROTEINASE MEP"/>
    <property type="match status" value="1"/>
</dbReference>
<comment type="subcellular location">
    <subcellularLocation>
        <location evidence="1 13">Secreted</location>
    </subcellularLocation>
</comment>
<evidence type="ECO:0000256" key="3">
    <source>
        <dbReference type="ARBA" id="ARBA00022525"/>
    </source>
</evidence>
<keyword evidence="9 13" id="KW-0482">Metalloprotease</keyword>
<evidence type="ECO:0000256" key="13">
    <source>
        <dbReference type="RuleBase" id="RU364017"/>
    </source>
</evidence>
<comment type="caution">
    <text evidence="15">The sequence shown here is derived from an EMBL/GenBank/DDBJ whole genome shotgun (WGS) entry which is preliminary data.</text>
</comment>
<proteinExistence type="inferred from homology"/>
<dbReference type="Pfam" id="PF02128">
    <property type="entry name" value="Peptidase_M36"/>
    <property type="match status" value="1"/>
</dbReference>
<keyword evidence="7 13" id="KW-0378">Hydrolase</keyword>
<name>A0AAD4QAP8_9AGAM</name>
<evidence type="ECO:0000313" key="15">
    <source>
        <dbReference type="EMBL" id="KAH8991254.1"/>
    </source>
</evidence>
<comment type="cofactor">
    <cofactor evidence="12">
        <name>Zn(2+)</name>
        <dbReference type="ChEBI" id="CHEBI:29105"/>
    </cofactor>
    <text evidence="12">Binds 1 zinc ion per subunit.</text>
</comment>
<keyword evidence="16" id="KW-1185">Reference proteome</keyword>
<dbReference type="SUPFAM" id="SSF55486">
    <property type="entry name" value="Metalloproteases ('zincins'), catalytic domain"/>
    <property type="match status" value="1"/>
</dbReference>
<dbReference type="InterPro" id="IPR027268">
    <property type="entry name" value="Peptidase_M4/M1_CTD_sf"/>
</dbReference>
<dbReference type="Gene3D" id="3.10.170.10">
    <property type="match status" value="1"/>
</dbReference>
<evidence type="ECO:0000256" key="4">
    <source>
        <dbReference type="ARBA" id="ARBA00022670"/>
    </source>
</evidence>
<dbReference type="GO" id="GO:0006508">
    <property type="term" value="P:proteolysis"/>
    <property type="evidence" value="ECO:0007669"/>
    <property type="project" value="UniProtKB-KW"/>
</dbReference>
<reference evidence="15" key="1">
    <citation type="submission" date="2022-01" db="EMBL/GenBank/DDBJ databases">
        <title>Comparative genomics reveals a dynamic genome evolution in the ectomycorrhizal milk-cap (Lactarius) mushrooms.</title>
        <authorList>
            <consortium name="DOE Joint Genome Institute"/>
            <person name="Lebreton A."/>
            <person name="Tang N."/>
            <person name="Kuo A."/>
            <person name="LaButti K."/>
            <person name="Drula E."/>
            <person name="Barry K."/>
            <person name="Clum A."/>
            <person name="Lipzen A."/>
            <person name="Mousain D."/>
            <person name="Ng V."/>
            <person name="Wang R."/>
            <person name="Wang X."/>
            <person name="Dai Y."/>
            <person name="Henrissat B."/>
            <person name="Grigoriev I.V."/>
            <person name="Guerin-Laguette A."/>
            <person name="Yu F."/>
            <person name="Martin F.M."/>
        </authorList>
    </citation>
    <scope>NUCLEOTIDE SEQUENCE</scope>
    <source>
        <strain evidence="15">QP</strain>
    </source>
</reference>